<dbReference type="EMBL" id="KN831848">
    <property type="protein sequence ID" value="KIM34869.1"/>
    <property type="molecule type" value="Genomic_DNA"/>
</dbReference>
<reference evidence="3 4" key="1">
    <citation type="submission" date="2014-04" db="EMBL/GenBank/DDBJ databases">
        <authorList>
            <consortium name="DOE Joint Genome Institute"/>
            <person name="Kuo A."/>
            <person name="Gay G."/>
            <person name="Dore J."/>
            <person name="Kohler A."/>
            <person name="Nagy L.G."/>
            <person name="Floudas D."/>
            <person name="Copeland A."/>
            <person name="Barry K.W."/>
            <person name="Cichocki N."/>
            <person name="Veneault-Fourrey C."/>
            <person name="LaButti K."/>
            <person name="Lindquist E.A."/>
            <person name="Lipzen A."/>
            <person name="Lundell T."/>
            <person name="Morin E."/>
            <person name="Murat C."/>
            <person name="Sun H."/>
            <person name="Tunlid A."/>
            <person name="Henrissat B."/>
            <person name="Grigoriev I.V."/>
            <person name="Hibbett D.S."/>
            <person name="Martin F."/>
            <person name="Nordberg H.P."/>
            <person name="Cantor M.N."/>
            <person name="Hua S.X."/>
        </authorList>
    </citation>
    <scope>NUCLEOTIDE SEQUENCE [LARGE SCALE GENOMIC DNA]</scope>
    <source>
        <strain evidence="4">h7</strain>
    </source>
</reference>
<protein>
    <recommendedName>
        <fullName evidence="2">DRBM domain-containing protein</fullName>
    </recommendedName>
</protein>
<reference evidence="4" key="2">
    <citation type="submission" date="2015-01" db="EMBL/GenBank/DDBJ databases">
        <title>Evolutionary Origins and Diversification of the Mycorrhizal Mutualists.</title>
        <authorList>
            <consortium name="DOE Joint Genome Institute"/>
            <consortium name="Mycorrhizal Genomics Consortium"/>
            <person name="Kohler A."/>
            <person name="Kuo A."/>
            <person name="Nagy L.G."/>
            <person name="Floudas D."/>
            <person name="Copeland A."/>
            <person name="Barry K.W."/>
            <person name="Cichocki N."/>
            <person name="Veneault-Fourrey C."/>
            <person name="LaButti K."/>
            <person name="Lindquist E.A."/>
            <person name="Lipzen A."/>
            <person name="Lundell T."/>
            <person name="Morin E."/>
            <person name="Murat C."/>
            <person name="Riley R."/>
            <person name="Ohm R."/>
            <person name="Sun H."/>
            <person name="Tunlid A."/>
            <person name="Henrissat B."/>
            <person name="Grigoriev I.V."/>
            <person name="Hibbett D.S."/>
            <person name="Martin F."/>
        </authorList>
    </citation>
    <scope>NUCLEOTIDE SEQUENCE [LARGE SCALE GENOMIC DNA]</scope>
    <source>
        <strain evidence="4">h7</strain>
    </source>
</reference>
<keyword evidence="1" id="KW-0694">RNA-binding</keyword>
<dbReference type="Proteomes" id="UP000053424">
    <property type="component" value="Unassembled WGS sequence"/>
</dbReference>
<organism evidence="3 4">
    <name type="scientific">Hebeloma cylindrosporum</name>
    <dbReference type="NCBI Taxonomy" id="76867"/>
    <lineage>
        <taxon>Eukaryota</taxon>
        <taxon>Fungi</taxon>
        <taxon>Dikarya</taxon>
        <taxon>Basidiomycota</taxon>
        <taxon>Agaricomycotina</taxon>
        <taxon>Agaricomycetes</taxon>
        <taxon>Agaricomycetidae</taxon>
        <taxon>Agaricales</taxon>
        <taxon>Agaricineae</taxon>
        <taxon>Hymenogastraceae</taxon>
        <taxon>Hebeloma</taxon>
    </lineage>
</organism>
<keyword evidence="4" id="KW-1185">Reference proteome</keyword>
<dbReference type="OrthoDB" id="10618338at2759"/>
<evidence type="ECO:0000256" key="1">
    <source>
        <dbReference type="PROSITE-ProRule" id="PRU00266"/>
    </source>
</evidence>
<gene>
    <name evidence="3" type="ORF">M413DRAFT_32948</name>
</gene>
<evidence type="ECO:0000313" key="4">
    <source>
        <dbReference type="Proteomes" id="UP000053424"/>
    </source>
</evidence>
<dbReference type="SUPFAM" id="SSF54768">
    <property type="entry name" value="dsRNA-binding domain-like"/>
    <property type="match status" value="1"/>
</dbReference>
<dbReference type="GO" id="GO:0003723">
    <property type="term" value="F:RNA binding"/>
    <property type="evidence" value="ECO:0007669"/>
    <property type="project" value="UniProtKB-UniRule"/>
</dbReference>
<dbReference type="SMART" id="SM00358">
    <property type="entry name" value="DSRM"/>
    <property type="match status" value="1"/>
</dbReference>
<proteinExistence type="predicted"/>
<sequence>MSSNSGDTARARFNNFCQYLKITPDQPEVSCSGPAHQLTYTYKIKIGGVVYGTGTGPSQSAAKEAAAAQAIEQLHQQYNGAYRGYF</sequence>
<dbReference type="InterPro" id="IPR014720">
    <property type="entry name" value="dsRBD_dom"/>
</dbReference>
<evidence type="ECO:0000259" key="2">
    <source>
        <dbReference type="PROSITE" id="PS50137"/>
    </source>
</evidence>
<dbReference type="AlphaFoldDB" id="A0A0C3BS18"/>
<name>A0A0C3BS18_HEBCY</name>
<evidence type="ECO:0000313" key="3">
    <source>
        <dbReference type="EMBL" id="KIM34869.1"/>
    </source>
</evidence>
<dbReference type="Pfam" id="PF00035">
    <property type="entry name" value="dsrm"/>
    <property type="match status" value="1"/>
</dbReference>
<accession>A0A0C3BS18</accession>
<dbReference type="Gene3D" id="3.30.160.20">
    <property type="match status" value="1"/>
</dbReference>
<dbReference type="HOGENOM" id="CLU_172700_2_0_1"/>
<dbReference type="PROSITE" id="PS50137">
    <property type="entry name" value="DS_RBD"/>
    <property type="match status" value="1"/>
</dbReference>
<feature type="domain" description="DRBM" evidence="2">
    <location>
        <begin position="8"/>
        <end position="76"/>
    </location>
</feature>